<reference evidence="2 3" key="3">
    <citation type="submission" date="2019-11" db="EMBL/GenBank/DDBJ databases">
        <title>A de novo genome assembly of a pear dwarfing rootstock.</title>
        <authorList>
            <person name="Wang F."/>
            <person name="Wang J."/>
            <person name="Li S."/>
            <person name="Zhang Y."/>
            <person name="Fang M."/>
            <person name="Ma L."/>
            <person name="Zhao Y."/>
            <person name="Jiang S."/>
        </authorList>
    </citation>
    <scope>NUCLEOTIDE SEQUENCE [LARGE SCALE GENOMIC DNA]</scope>
    <source>
        <strain evidence="2">S2</strain>
        <tissue evidence="2">Leaf</tissue>
    </source>
</reference>
<comment type="caution">
    <text evidence="2">The sequence shown here is derived from an EMBL/GenBank/DDBJ whole genome shotgun (WGS) entry which is preliminary data.</text>
</comment>
<reference evidence="3" key="2">
    <citation type="submission" date="2019-10" db="EMBL/GenBank/DDBJ databases">
        <title>A de novo genome assembly of a pear dwarfing rootstock.</title>
        <authorList>
            <person name="Wang F."/>
            <person name="Wang J."/>
            <person name="Li S."/>
            <person name="Zhang Y."/>
            <person name="Fang M."/>
            <person name="Ma L."/>
            <person name="Zhao Y."/>
            <person name="Jiang S."/>
        </authorList>
    </citation>
    <scope>NUCLEOTIDE SEQUENCE [LARGE SCALE GENOMIC DNA]</scope>
</reference>
<dbReference type="Proteomes" id="UP000327157">
    <property type="component" value="Chromosome 9"/>
</dbReference>
<evidence type="ECO:0000313" key="3">
    <source>
        <dbReference type="Proteomes" id="UP000327157"/>
    </source>
</evidence>
<dbReference type="AlphaFoldDB" id="A0A5N5GFH7"/>
<gene>
    <name evidence="2" type="ORF">D8674_034558</name>
</gene>
<reference evidence="2 3" key="1">
    <citation type="submission" date="2019-09" db="EMBL/GenBank/DDBJ databases">
        <authorList>
            <person name="Ou C."/>
        </authorList>
    </citation>
    <scope>NUCLEOTIDE SEQUENCE [LARGE SCALE GENOMIC DNA]</scope>
    <source>
        <strain evidence="2">S2</strain>
        <tissue evidence="2">Leaf</tissue>
    </source>
</reference>
<evidence type="ECO:0000256" key="1">
    <source>
        <dbReference type="SAM" id="MobiDB-lite"/>
    </source>
</evidence>
<organism evidence="2 3">
    <name type="scientific">Pyrus ussuriensis x Pyrus communis</name>
    <dbReference type="NCBI Taxonomy" id="2448454"/>
    <lineage>
        <taxon>Eukaryota</taxon>
        <taxon>Viridiplantae</taxon>
        <taxon>Streptophyta</taxon>
        <taxon>Embryophyta</taxon>
        <taxon>Tracheophyta</taxon>
        <taxon>Spermatophyta</taxon>
        <taxon>Magnoliopsida</taxon>
        <taxon>eudicotyledons</taxon>
        <taxon>Gunneridae</taxon>
        <taxon>Pentapetalae</taxon>
        <taxon>rosids</taxon>
        <taxon>fabids</taxon>
        <taxon>Rosales</taxon>
        <taxon>Rosaceae</taxon>
        <taxon>Amygdaloideae</taxon>
        <taxon>Maleae</taxon>
        <taxon>Pyrus</taxon>
    </lineage>
</organism>
<protein>
    <submittedName>
        <fullName evidence="2">Uncharacterized protein</fullName>
    </submittedName>
</protein>
<keyword evidence="3" id="KW-1185">Reference proteome</keyword>
<evidence type="ECO:0000313" key="2">
    <source>
        <dbReference type="EMBL" id="KAB2612242.1"/>
    </source>
</evidence>
<sequence>MAEEELPPKKRPRRSRSQPWEDPAATDVEPEVEPVFEFYLEPAIRKSDILKFLKTYQYAGNNGWWDDVAHATNNADTYLQYILQFLNMGEKVEFEGDAIMFVDEYLKPHKLKKHKEEFVKTFNCKSTIWFKT</sequence>
<accession>A0A5N5GFH7</accession>
<name>A0A5N5GFH7_9ROSA</name>
<dbReference type="EMBL" id="SMOL01000458">
    <property type="protein sequence ID" value="KAB2612242.1"/>
    <property type="molecule type" value="Genomic_DNA"/>
</dbReference>
<proteinExistence type="predicted"/>
<feature type="region of interest" description="Disordered" evidence="1">
    <location>
        <begin position="1"/>
        <end position="28"/>
    </location>
</feature>